<dbReference type="KEGG" id="csx:CSING_08595"/>
<name>A0A0B6EWN2_9CORY</name>
<reference evidence="1 2" key="1">
    <citation type="journal article" date="2015" name="Genome Announc.">
        <title>Complete Genome Sequence and Annotation of Corynebacterium singulare DSM 44357, Isolated from a Human Semen Specimen.</title>
        <authorList>
            <person name="Merten M."/>
            <person name="Brinkrolf K."/>
            <person name="Albersmeier A."/>
            <person name="Kutter Y."/>
            <person name="Ruckert C."/>
            <person name="Tauch A."/>
        </authorList>
    </citation>
    <scope>NUCLEOTIDE SEQUENCE [LARGE SCALE GENOMIC DNA]</scope>
    <source>
        <strain evidence="1">IBS B52218</strain>
    </source>
</reference>
<dbReference type="RefSeq" id="WP_042531398.1">
    <property type="nucleotide sequence ID" value="NZ_CP010827.1"/>
</dbReference>
<dbReference type="STRING" id="161899.CSING_08595"/>
<accession>A0A0B6EWN2</accession>
<dbReference type="OrthoDB" id="4416157at2"/>
<protein>
    <submittedName>
        <fullName evidence="1">Uncharacterized protein</fullName>
    </submittedName>
</protein>
<dbReference type="HOGENOM" id="CLU_2022813_0_0_11"/>
<sequence>MDVSTDLSILMTEAEWKKVLAGMPETLREGGVEPRDINAEIVSFTCEPDNILVNEYMDNNGHPPVSEHVWRVIVNGSSDLPLTKVTAAVADCLPAHTLWYGTSEIGHTEFGLGTACAWQGGV</sequence>
<organism evidence="1 2">
    <name type="scientific">Corynebacterium singulare</name>
    <dbReference type="NCBI Taxonomy" id="161899"/>
    <lineage>
        <taxon>Bacteria</taxon>
        <taxon>Bacillati</taxon>
        <taxon>Actinomycetota</taxon>
        <taxon>Actinomycetes</taxon>
        <taxon>Mycobacteriales</taxon>
        <taxon>Corynebacteriaceae</taxon>
        <taxon>Corynebacterium</taxon>
    </lineage>
</organism>
<dbReference type="AlphaFoldDB" id="A0A0B6EWN2"/>
<gene>
    <name evidence="1" type="ORF">CSING_08595</name>
</gene>
<proteinExistence type="predicted"/>
<dbReference type="Proteomes" id="UP000031890">
    <property type="component" value="Chromosome"/>
</dbReference>
<evidence type="ECO:0000313" key="1">
    <source>
        <dbReference type="EMBL" id="AJI79238.1"/>
    </source>
</evidence>
<dbReference type="EMBL" id="CP010827">
    <property type="protein sequence ID" value="AJI79238.1"/>
    <property type="molecule type" value="Genomic_DNA"/>
</dbReference>
<evidence type="ECO:0000313" key="2">
    <source>
        <dbReference type="Proteomes" id="UP000031890"/>
    </source>
</evidence>